<evidence type="ECO:0000256" key="17">
    <source>
        <dbReference type="ARBA" id="ARBA00023235"/>
    </source>
</evidence>
<evidence type="ECO:0000256" key="19">
    <source>
        <dbReference type="ARBA" id="ARBA00057323"/>
    </source>
</evidence>
<comment type="cofactor">
    <cofactor evidence="4">
        <name>Fe(2+)</name>
        <dbReference type="ChEBI" id="CHEBI:29033"/>
    </cofactor>
</comment>
<dbReference type="Pfam" id="PF00370">
    <property type="entry name" value="FGGY_N"/>
    <property type="match status" value="1"/>
</dbReference>
<evidence type="ECO:0000256" key="15">
    <source>
        <dbReference type="ARBA" id="ARBA00023004"/>
    </source>
</evidence>
<comment type="similarity">
    <text evidence="5">Belongs to the ribulose-phosphate 3-epimerase family.</text>
</comment>
<dbReference type="EMBL" id="BEGY01000008">
    <property type="protein sequence ID" value="GAX74637.1"/>
    <property type="molecule type" value="Genomic_DNA"/>
</dbReference>
<evidence type="ECO:0000256" key="18">
    <source>
        <dbReference type="ARBA" id="ARBA00023277"/>
    </source>
</evidence>
<keyword evidence="16" id="KW-0464">Manganese</keyword>
<dbReference type="Gene3D" id="3.20.20.70">
    <property type="entry name" value="Aldolase class I"/>
    <property type="match status" value="1"/>
</dbReference>
<evidence type="ECO:0000256" key="6">
    <source>
        <dbReference type="ARBA" id="ARBA00011738"/>
    </source>
</evidence>
<dbReference type="InterPro" id="IPR018484">
    <property type="entry name" value="FGGY_N"/>
</dbReference>
<name>A0A250WUX7_9CHLO</name>
<evidence type="ECO:0000256" key="9">
    <source>
        <dbReference type="ARBA" id="ARBA00022723"/>
    </source>
</evidence>
<gene>
    <name evidence="22" type="ORF">CEUSTIGMA_g2085.t1</name>
</gene>
<accession>A0A250WUX7</accession>
<dbReference type="GO" id="GO:0046496">
    <property type="term" value="P:nicotinamide nucleotide metabolic process"/>
    <property type="evidence" value="ECO:0007669"/>
    <property type="project" value="UniProtKB-ARBA"/>
</dbReference>
<keyword evidence="12" id="KW-0862">Zinc</keyword>
<evidence type="ECO:0000256" key="10">
    <source>
        <dbReference type="ARBA" id="ARBA00022741"/>
    </source>
</evidence>
<feature type="domain" description="Carbohydrate kinase FGGY C-terminal" evidence="21">
    <location>
        <begin position="268"/>
        <end position="450"/>
    </location>
</feature>
<keyword evidence="14" id="KW-0054">Arabinose catabolism</keyword>
<dbReference type="SUPFAM" id="SSF53067">
    <property type="entry name" value="Actin-like ATPase domain"/>
    <property type="match status" value="2"/>
</dbReference>
<evidence type="ECO:0000256" key="14">
    <source>
        <dbReference type="ARBA" id="ARBA00022935"/>
    </source>
</evidence>
<proteinExistence type="inferred from homology"/>
<keyword evidence="23" id="KW-1185">Reference proteome</keyword>
<dbReference type="GO" id="GO:0004750">
    <property type="term" value="F:D-ribulose-phosphate 3-epimerase activity"/>
    <property type="evidence" value="ECO:0007669"/>
    <property type="project" value="UniProtKB-EC"/>
</dbReference>
<evidence type="ECO:0000256" key="2">
    <source>
        <dbReference type="ARBA" id="ARBA00001936"/>
    </source>
</evidence>
<sequence length="799" mass="84538">MYLIGVDGGTESLRAGVYDLTGTLVASSSSPYTTQYPSPGWAEQEPEDWWEALGKAVRTAVHEAATKKGAGFSKEHILAVCVDTTCCTVVALDAERVPLRPALLWMDMRSADQAAAVAATGDIALKVNGDGQSPVSAEWMVPKSLWLKQNEPEVWDKAVTICEYQDYINFRLTDRMCASVNNASVRWHYSTARGWPSSLLKSLGISELLSKWPQELLAPGEAVGKLHSDAAHHLGLLEGTLLAQGGADAFIGMLGLGVVKPGQLALLTGSSHLQLGIASSEMHGQGIFGTYPDAVLPGAHVVEGGQTSTGSIVNWFKRVILDSTVEYGVLDREASAVPIGCEGLSCLDHFQGNRTPHTDALSRGALVGLTLKHSRGHVFRCLMEGIAFGTRLILETMSAQSYCPESIAIAGGATKSLLWLQIHADVCNVPFVLTKDIEAPMLGCAILASVCAGVYPNVPTAANAMVQVDVVIQPNAQAHALYQQPYEQYKGLYTALKPTFHRNILSQELAIVDGRVNDCTSLSLHDHSVQRSNCFTTAASIGTSSPPCILSASLLAADFSCLSSEISAALAAGCDWIHIDMFDGSYVDNFTIGPPVLKALRARHPNVCFDCHLAVKDPAHYVKEVAAAGASLMTFHAEVLGGDTKAMQEVAGAIRAAGMRPGIALAPETPASVVMQLLKCGDVDLVLCMTVTPGFGGQKLIPEVLNKVSELRRVFPDVNIQVDGGINASTSVLAVQAGANILVAGSAVFSPASVIMYPTAAVGAGCSSTLMTAGFTNRDVKILKSAVDAIKSPFFHVES</sequence>
<evidence type="ECO:0000256" key="5">
    <source>
        <dbReference type="ARBA" id="ARBA00009541"/>
    </source>
</evidence>
<comment type="subunit">
    <text evidence="6">Homodimer.</text>
</comment>
<evidence type="ECO:0000256" key="8">
    <source>
        <dbReference type="ARBA" id="ARBA00022679"/>
    </source>
</evidence>
<dbReference type="Pfam" id="PF00834">
    <property type="entry name" value="Ribul_P_3_epim"/>
    <property type="match status" value="1"/>
</dbReference>
<protein>
    <recommendedName>
        <fullName evidence="7">ribulose-phosphate 3-epimerase</fullName>
        <ecNumber evidence="7">5.1.3.1</ecNumber>
    </recommendedName>
</protein>
<keyword evidence="15" id="KW-0408">Iron</keyword>
<feature type="domain" description="Carbohydrate kinase FGGY N-terminal" evidence="20">
    <location>
        <begin position="2"/>
        <end position="255"/>
    </location>
</feature>
<dbReference type="OrthoDB" id="1927044at2759"/>
<evidence type="ECO:0000256" key="12">
    <source>
        <dbReference type="ARBA" id="ARBA00022833"/>
    </source>
</evidence>
<dbReference type="FunFam" id="3.20.20.70:FF:000191">
    <property type="entry name" value="ribulose-phosphate 3-epimerase isoform X2"/>
    <property type="match status" value="1"/>
</dbReference>
<dbReference type="Pfam" id="PF02782">
    <property type="entry name" value="FGGY_C"/>
    <property type="match status" value="1"/>
</dbReference>
<comment type="function">
    <text evidence="19">Catalyzes the reversible epimerization of D-ribulose 5-phosphate to D-xylulose 5-phosphate.</text>
</comment>
<comment type="cofactor">
    <cofactor evidence="3">
        <name>Zn(2+)</name>
        <dbReference type="ChEBI" id="CHEBI:29105"/>
    </cofactor>
</comment>
<evidence type="ECO:0000313" key="22">
    <source>
        <dbReference type="EMBL" id="GAX74637.1"/>
    </source>
</evidence>
<keyword evidence="11" id="KW-0418">Kinase</keyword>
<dbReference type="GO" id="GO:0019150">
    <property type="term" value="F:D-ribulokinase activity"/>
    <property type="evidence" value="ECO:0007669"/>
    <property type="project" value="TreeGrafter"/>
</dbReference>
<dbReference type="EC" id="5.1.3.1" evidence="7"/>
<dbReference type="GO" id="GO:0005737">
    <property type="term" value="C:cytoplasm"/>
    <property type="evidence" value="ECO:0007669"/>
    <property type="project" value="TreeGrafter"/>
</dbReference>
<keyword evidence="18" id="KW-0119">Carbohydrate metabolism</keyword>
<dbReference type="PANTHER" id="PTHR43435">
    <property type="entry name" value="RIBULOKINASE"/>
    <property type="match status" value="1"/>
</dbReference>
<evidence type="ECO:0000256" key="1">
    <source>
        <dbReference type="ARBA" id="ARBA00001782"/>
    </source>
</evidence>
<dbReference type="PROSITE" id="PS01085">
    <property type="entry name" value="RIBUL_P_3_EPIMER_1"/>
    <property type="match status" value="1"/>
</dbReference>
<dbReference type="InterPro" id="IPR005929">
    <property type="entry name" value="Ribulokinase"/>
</dbReference>
<evidence type="ECO:0000256" key="13">
    <source>
        <dbReference type="ARBA" id="ARBA00022840"/>
    </source>
</evidence>
<evidence type="ECO:0000256" key="7">
    <source>
        <dbReference type="ARBA" id="ARBA00013188"/>
    </source>
</evidence>
<dbReference type="CDD" id="cd07781">
    <property type="entry name" value="ASKHA_NBD_FGGY_L-RBK"/>
    <property type="match status" value="1"/>
</dbReference>
<comment type="cofactor">
    <cofactor evidence="2">
        <name>Mn(2+)</name>
        <dbReference type="ChEBI" id="CHEBI:29035"/>
    </cofactor>
</comment>
<keyword evidence="17" id="KW-0413">Isomerase</keyword>
<evidence type="ECO:0000259" key="21">
    <source>
        <dbReference type="Pfam" id="PF02782"/>
    </source>
</evidence>
<dbReference type="STRING" id="1157962.A0A250WUX7"/>
<dbReference type="GO" id="GO:0006163">
    <property type="term" value="P:purine nucleotide metabolic process"/>
    <property type="evidence" value="ECO:0007669"/>
    <property type="project" value="UniProtKB-ARBA"/>
</dbReference>
<organism evidence="22 23">
    <name type="scientific">Chlamydomonas eustigma</name>
    <dbReference type="NCBI Taxonomy" id="1157962"/>
    <lineage>
        <taxon>Eukaryota</taxon>
        <taxon>Viridiplantae</taxon>
        <taxon>Chlorophyta</taxon>
        <taxon>core chlorophytes</taxon>
        <taxon>Chlorophyceae</taxon>
        <taxon>CS clade</taxon>
        <taxon>Chlamydomonadales</taxon>
        <taxon>Chlamydomonadaceae</taxon>
        <taxon>Chlamydomonas</taxon>
    </lineage>
</organism>
<dbReference type="InterPro" id="IPR011060">
    <property type="entry name" value="RibuloseP-bd_barrel"/>
</dbReference>
<dbReference type="Proteomes" id="UP000232323">
    <property type="component" value="Unassembled WGS sequence"/>
</dbReference>
<evidence type="ECO:0000256" key="16">
    <source>
        <dbReference type="ARBA" id="ARBA00023211"/>
    </source>
</evidence>
<comment type="catalytic activity">
    <reaction evidence="1">
        <text>D-ribulose 5-phosphate = D-xylulose 5-phosphate</text>
        <dbReference type="Rhea" id="RHEA:13677"/>
        <dbReference type="ChEBI" id="CHEBI:57737"/>
        <dbReference type="ChEBI" id="CHEBI:58121"/>
        <dbReference type="EC" id="5.1.3.1"/>
    </reaction>
</comment>
<evidence type="ECO:0000256" key="11">
    <source>
        <dbReference type="ARBA" id="ARBA00022777"/>
    </source>
</evidence>
<reference evidence="22 23" key="1">
    <citation type="submission" date="2017-08" db="EMBL/GenBank/DDBJ databases">
        <title>Acidophilic green algal genome provides insights into adaptation to an acidic environment.</title>
        <authorList>
            <person name="Hirooka S."/>
            <person name="Hirose Y."/>
            <person name="Kanesaki Y."/>
            <person name="Higuchi S."/>
            <person name="Fujiwara T."/>
            <person name="Onuma R."/>
            <person name="Era A."/>
            <person name="Ohbayashi R."/>
            <person name="Uzuka A."/>
            <person name="Nozaki H."/>
            <person name="Yoshikawa H."/>
            <person name="Miyagishima S.Y."/>
        </authorList>
    </citation>
    <scope>NUCLEOTIDE SEQUENCE [LARGE SCALE GENOMIC DNA]</scope>
    <source>
        <strain evidence="22 23">NIES-2499</strain>
    </source>
</reference>
<dbReference type="AlphaFoldDB" id="A0A250WUX7"/>
<evidence type="ECO:0000256" key="3">
    <source>
        <dbReference type="ARBA" id="ARBA00001947"/>
    </source>
</evidence>
<keyword evidence="8" id="KW-0808">Transferase</keyword>
<keyword evidence="10" id="KW-0547">Nucleotide-binding</keyword>
<evidence type="ECO:0000256" key="4">
    <source>
        <dbReference type="ARBA" id="ARBA00001954"/>
    </source>
</evidence>
<dbReference type="InterPro" id="IPR043129">
    <property type="entry name" value="ATPase_NBD"/>
</dbReference>
<dbReference type="PANTHER" id="PTHR43435:SF4">
    <property type="entry name" value="FGGY CARBOHYDRATE KINASE DOMAIN-CONTAINING PROTEIN"/>
    <property type="match status" value="1"/>
</dbReference>
<dbReference type="CDD" id="cd00429">
    <property type="entry name" value="RPE"/>
    <property type="match status" value="1"/>
</dbReference>
<dbReference type="InterPro" id="IPR000056">
    <property type="entry name" value="Ribul_P_3_epim-like"/>
</dbReference>
<dbReference type="InterPro" id="IPR013785">
    <property type="entry name" value="Aldolase_TIM"/>
</dbReference>
<evidence type="ECO:0000313" key="23">
    <source>
        <dbReference type="Proteomes" id="UP000232323"/>
    </source>
</evidence>
<dbReference type="SUPFAM" id="SSF51366">
    <property type="entry name" value="Ribulose-phoshate binding barrel"/>
    <property type="match status" value="1"/>
</dbReference>
<dbReference type="Gene3D" id="3.30.420.40">
    <property type="match status" value="2"/>
</dbReference>
<dbReference type="InterPro" id="IPR018485">
    <property type="entry name" value="FGGY_C"/>
</dbReference>
<comment type="caution">
    <text evidence="22">The sequence shown here is derived from an EMBL/GenBank/DDBJ whole genome shotgun (WGS) entry which is preliminary data.</text>
</comment>
<dbReference type="GO" id="GO:0006091">
    <property type="term" value="P:generation of precursor metabolites and energy"/>
    <property type="evidence" value="ECO:0007669"/>
    <property type="project" value="UniProtKB-ARBA"/>
</dbReference>
<dbReference type="GO" id="GO:0019569">
    <property type="term" value="P:L-arabinose catabolic process to D-xylulose 5-phosphate"/>
    <property type="evidence" value="ECO:0007669"/>
    <property type="project" value="InterPro"/>
</dbReference>
<dbReference type="NCBIfam" id="NF004076">
    <property type="entry name" value="PRK05581.1-4"/>
    <property type="match status" value="1"/>
</dbReference>
<evidence type="ECO:0000259" key="20">
    <source>
        <dbReference type="Pfam" id="PF00370"/>
    </source>
</evidence>
<dbReference type="GO" id="GO:0046872">
    <property type="term" value="F:metal ion binding"/>
    <property type="evidence" value="ECO:0007669"/>
    <property type="project" value="UniProtKB-KW"/>
</dbReference>
<keyword evidence="13" id="KW-0067">ATP-binding</keyword>
<dbReference type="GO" id="GO:0008741">
    <property type="term" value="F:ribulokinase activity"/>
    <property type="evidence" value="ECO:0007669"/>
    <property type="project" value="InterPro"/>
</dbReference>
<keyword evidence="9" id="KW-0479">Metal-binding</keyword>
<dbReference type="GO" id="GO:0005524">
    <property type="term" value="F:ATP binding"/>
    <property type="evidence" value="ECO:0007669"/>
    <property type="project" value="UniProtKB-KW"/>
</dbReference>